<dbReference type="EMBL" id="BAAANH010000006">
    <property type="protein sequence ID" value="GAA1766892.1"/>
    <property type="molecule type" value="Genomic_DNA"/>
</dbReference>
<keyword evidence="3" id="KW-1185">Reference proteome</keyword>
<dbReference type="RefSeq" id="WP_232498081.1">
    <property type="nucleotide sequence ID" value="NZ_BAAANH010000006.1"/>
</dbReference>
<protein>
    <submittedName>
        <fullName evidence="2">Uncharacterized protein</fullName>
    </submittedName>
</protein>
<evidence type="ECO:0000313" key="2">
    <source>
        <dbReference type="EMBL" id="GAA1766892.1"/>
    </source>
</evidence>
<proteinExistence type="predicted"/>
<comment type="caution">
    <text evidence="2">The sequence shown here is derived from an EMBL/GenBank/DDBJ whole genome shotgun (WGS) entry which is preliminary data.</text>
</comment>
<name>A0ABP4WZN8_9MICO</name>
<evidence type="ECO:0000256" key="1">
    <source>
        <dbReference type="SAM" id="Phobius"/>
    </source>
</evidence>
<evidence type="ECO:0000313" key="3">
    <source>
        <dbReference type="Proteomes" id="UP001500506"/>
    </source>
</evidence>
<feature type="transmembrane region" description="Helical" evidence="1">
    <location>
        <begin position="29"/>
        <end position="52"/>
    </location>
</feature>
<keyword evidence="1" id="KW-1133">Transmembrane helix</keyword>
<accession>A0ABP4WZN8</accession>
<keyword evidence="1" id="KW-0472">Membrane</keyword>
<dbReference type="Proteomes" id="UP001500506">
    <property type="component" value="Unassembled WGS sequence"/>
</dbReference>
<sequence>MKRRYGTATGWALSNYLEAVPLTTARWVFWSGLCVLIVVLLYIWPLLFMFTFRPA</sequence>
<gene>
    <name evidence="2" type="ORF">GCM10009747_29030</name>
</gene>
<reference evidence="3" key="1">
    <citation type="journal article" date="2019" name="Int. J. Syst. Evol. Microbiol.">
        <title>The Global Catalogue of Microorganisms (GCM) 10K type strain sequencing project: providing services to taxonomists for standard genome sequencing and annotation.</title>
        <authorList>
            <consortium name="The Broad Institute Genomics Platform"/>
            <consortium name="The Broad Institute Genome Sequencing Center for Infectious Disease"/>
            <person name="Wu L."/>
            <person name="Ma J."/>
        </authorList>
    </citation>
    <scope>NUCLEOTIDE SEQUENCE [LARGE SCALE GENOMIC DNA]</scope>
    <source>
        <strain evidence="3">JCM 14319</strain>
    </source>
</reference>
<keyword evidence="1" id="KW-0812">Transmembrane</keyword>
<organism evidence="2 3">
    <name type="scientific">Agromyces humatus</name>
    <dbReference type="NCBI Taxonomy" id="279573"/>
    <lineage>
        <taxon>Bacteria</taxon>
        <taxon>Bacillati</taxon>
        <taxon>Actinomycetota</taxon>
        <taxon>Actinomycetes</taxon>
        <taxon>Micrococcales</taxon>
        <taxon>Microbacteriaceae</taxon>
        <taxon>Agromyces</taxon>
    </lineage>
</organism>